<name>A0AAD0RGK7_PSEO7</name>
<accession>A0AAD0RGK7</accession>
<protein>
    <submittedName>
        <fullName evidence="1">Uncharacterized protein</fullName>
    </submittedName>
</protein>
<organism evidence="1 2">
    <name type="scientific">Pseudoalteromonas piscicida</name>
    <dbReference type="NCBI Taxonomy" id="43662"/>
    <lineage>
        <taxon>Bacteria</taxon>
        <taxon>Pseudomonadati</taxon>
        <taxon>Pseudomonadota</taxon>
        <taxon>Gammaproteobacteria</taxon>
        <taxon>Alteromonadales</taxon>
        <taxon>Pseudoalteromonadaceae</taxon>
        <taxon>Pseudoalteromonas</taxon>
    </lineage>
</organism>
<dbReference type="KEGG" id="ppis:B1L02_08340"/>
<dbReference type="AlphaFoldDB" id="A0AAD0RGK7"/>
<proteinExistence type="predicted"/>
<gene>
    <name evidence="1" type="ORF">D0511_09430</name>
</gene>
<dbReference type="Pfam" id="PF22188">
    <property type="entry name" value="Phage_spike_P1"/>
    <property type="match status" value="1"/>
</dbReference>
<dbReference type="EMBL" id="CP031761">
    <property type="protein sequence ID" value="AXR02262.1"/>
    <property type="molecule type" value="Genomic_DNA"/>
</dbReference>
<sequence length="347" mass="39380">MLMRNILKKDEVWMINQSGSAFSVIRAQLGLRVKLFDSRGDVVLDSEVEQGLNLKDINYAYMYLLAERDMRVAVWVGKHPYSYTPQPERASVISSYTVPTRPGVNKLMDFDPPRLRAMLQAPFDIWIGGDDMTGDYGSVKNGRLFRAGAEIELTNFGDIYYFISAENKRVFQSQSIQLPYVVRYLNYNDDRPYTRSQLEGESVPYFDVFIPDELDNVPFDLKVDDTVKTYPWTETGGGIYEAGIYATVGDINTETLTLFKYDRSPNDTNAATPEGDTNWPYGDKTLSVTLSKGWHRLFMACVSPPKTTARENGHANFTPSVMYFESVFTNQDALLSLGDVQILEERA</sequence>
<dbReference type="Gene3D" id="2.60.120.770">
    <property type="match status" value="1"/>
</dbReference>
<dbReference type="RefSeq" id="WP_088530659.1">
    <property type="nucleotide sequence ID" value="NZ_CP031761.1"/>
</dbReference>
<evidence type="ECO:0000313" key="2">
    <source>
        <dbReference type="Proteomes" id="UP000258102"/>
    </source>
</evidence>
<dbReference type="Gene3D" id="2.60.120.720">
    <property type="match status" value="1"/>
</dbReference>
<dbReference type="Proteomes" id="UP000258102">
    <property type="component" value="Chromosome 1"/>
</dbReference>
<evidence type="ECO:0000313" key="1">
    <source>
        <dbReference type="EMBL" id="AXR02262.1"/>
    </source>
</evidence>
<reference evidence="1 2" key="1">
    <citation type="submission" date="2018-08" db="EMBL/GenBank/DDBJ databases">
        <title>Whole Genome Sequences of Two Pseudoalteromonas piscicida Strains, DE1-A and DE2-A, which Exhibit Strong Antibacterial Activity against Vibrio vulnificus.</title>
        <authorList>
            <person name="Richards G.P."/>
            <person name="Needleman D.S."/>
            <person name="Watson M.A."/>
            <person name="Polson S.W."/>
        </authorList>
    </citation>
    <scope>NUCLEOTIDE SEQUENCE [LARGE SCALE GENOMIC DNA]</scope>
    <source>
        <strain evidence="1 2">DE2-A</strain>
    </source>
</reference>
<dbReference type="Pfam" id="PF22465">
    <property type="entry name" value="Spike_JR2"/>
    <property type="match status" value="1"/>
</dbReference>